<dbReference type="Proteomes" id="UP001159363">
    <property type="component" value="Chromosome 2"/>
</dbReference>
<sequence>MLSLFSGLCYTCIKCTKIGVKRLMWEEISLPKFYIMKIFQHRKDQCDTYVSYKEGNLSEEDYRLHITKKEEAKIAKQNAISSASDDVLFVMMDGQCVLSCPKPLVRKLPVHNFSTYVSNNKDIHLYAWHEGEGKVMSNEFITCIVHFIKKNLLTCLKSTTLKSDKLFLKEDTQWKWTMCIQHKTAYSPLQYTHQSTKKNKNNNHPYIINYVDHTFFKNYEELESNFTSVRPGTTVSDPTMGQI</sequence>
<comment type="caution">
    <text evidence="1">The sequence shown here is derived from an EMBL/GenBank/DDBJ whole genome shotgun (WGS) entry which is preliminary data.</text>
</comment>
<dbReference type="EMBL" id="JARBHB010000002">
    <property type="protein sequence ID" value="KAJ8893314.1"/>
    <property type="molecule type" value="Genomic_DNA"/>
</dbReference>
<proteinExistence type="predicted"/>
<protein>
    <submittedName>
        <fullName evidence="1">Uncharacterized protein</fullName>
    </submittedName>
</protein>
<evidence type="ECO:0000313" key="1">
    <source>
        <dbReference type="EMBL" id="KAJ8893314.1"/>
    </source>
</evidence>
<keyword evidence="2" id="KW-1185">Reference proteome</keyword>
<reference evidence="1 2" key="1">
    <citation type="submission" date="2023-02" db="EMBL/GenBank/DDBJ databases">
        <title>LHISI_Scaffold_Assembly.</title>
        <authorList>
            <person name="Stuart O.P."/>
            <person name="Cleave R."/>
            <person name="Magrath M.J.L."/>
            <person name="Mikheyev A.S."/>
        </authorList>
    </citation>
    <scope>NUCLEOTIDE SEQUENCE [LARGE SCALE GENOMIC DNA]</scope>
    <source>
        <strain evidence="1">Daus_M_001</strain>
        <tissue evidence="1">Leg muscle</tissue>
    </source>
</reference>
<gene>
    <name evidence="1" type="ORF">PR048_005905</name>
</gene>
<accession>A0ABQ9I9I7</accession>
<evidence type="ECO:0000313" key="2">
    <source>
        <dbReference type="Proteomes" id="UP001159363"/>
    </source>
</evidence>
<name>A0ABQ9I9I7_9NEOP</name>
<organism evidence="1 2">
    <name type="scientific">Dryococelus australis</name>
    <dbReference type="NCBI Taxonomy" id="614101"/>
    <lineage>
        <taxon>Eukaryota</taxon>
        <taxon>Metazoa</taxon>
        <taxon>Ecdysozoa</taxon>
        <taxon>Arthropoda</taxon>
        <taxon>Hexapoda</taxon>
        <taxon>Insecta</taxon>
        <taxon>Pterygota</taxon>
        <taxon>Neoptera</taxon>
        <taxon>Polyneoptera</taxon>
        <taxon>Phasmatodea</taxon>
        <taxon>Verophasmatodea</taxon>
        <taxon>Anareolatae</taxon>
        <taxon>Phasmatidae</taxon>
        <taxon>Eurycanthinae</taxon>
        <taxon>Dryococelus</taxon>
    </lineage>
</organism>